<keyword evidence="3 7" id="KW-0227">DNA damage</keyword>
<dbReference type="SUPFAM" id="SSF57863">
    <property type="entry name" value="ArfGap/RecO-like zinc finger"/>
    <property type="match status" value="1"/>
</dbReference>
<evidence type="ECO:0000313" key="10">
    <source>
        <dbReference type="Proteomes" id="UP000719500"/>
    </source>
</evidence>
<protein>
    <recommendedName>
        <fullName evidence="2 7">DNA repair protein RecO</fullName>
    </recommendedName>
    <alternativeName>
        <fullName evidence="6 7">Recombination protein O</fullName>
    </alternativeName>
</protein>
<dbReference type="Pfam" id="PF11967">
    <property type="entry name" value="RecO_N"/>
    <property type="match status" value="1"/>
</dbReference>
<dbReference type="Proteomes" id="UP000719500">
    <property type="component" value="Unassembled WGS sequence"/>
</dbReference>
<name>A0ABS2FXY1_9FIRM</name>
<reference evidence="9 10" key="1">
    <citation type="journal article" date="2021" name="Sci. Rep.">
        <title>The distribution of antibiotic resistance genes in chicken gut microbiota commensals.</title>
        <authorList>
            <person name="Juricova H."/>
            <person name="Matiasovicova J."/>
            <person name="Kubasova T."/>
            <person name="Cejkova D."/>
            <person name="Rychlik I."/>
        </authorList>
    </citation>
    <scope>NUCLEOTIDE SEQUENCE [LARGE SCALE GENOMIC DNA]</scope>
    <source>
        <strain evidence="9 10">An411</strain>
    </source>
</reference>
<organism evidence="9 10">
    <name type="scientific">Oscillibacter valericigenes</name>
    <dbReference type="NCBI Taxonomy" id="351091"/>
    <lineage>
        <taxon>Bacteria</taxon>
        <taxon>Bacillati</taxon>
        <taxon>Bacillota</taxon>
        <taxon>Clostridia</taxon>
        <taxon>Eubacteriales</taxon>
        <taxon>Oscillospiraceae</taxon>
        <taxon>Oscillibacter</taxon>
    </lineage>
</organism>
<dbReference type="SUPFAM" id="SSF50249">
    <property type="entry name" value="Nucleic acid-binding proteins"/>
    <property type="match status" value="1"/>
</dbReference>
<evidence type="ECO:0000313" key="9">
    <source>
        <dbReference type="EMBL" id="MBM6851750.1"/>
    </source>
</evidence>
<evidence type="ECO:0000256" key="4">
    <source>
        <dbReference type="ARBA" id="ARBA00023172"/>
    </source>
</evidence>
<proteinExistence type="inferred from homology"/>
<dbReference type="EMBL" id="JACSNX010000016">
    <property type="protein sequence ID" value="MBM6851750.1"/>
    <property type="molecule type" value="Genomic_DNA"/>
</dbReference>
<dbReference type="HAMAP" id="MF_00201">
    <property type="entry name" value="RecO"/>
    <property type="match status" value="1"/>
</dbReference>
<comment type="similarity">
    <text evidence="1 7">Belongs to the RecO family.</text>
</comment>
<comment type="function">
    <text evidence="7">Involved in DNA repair and RecF pathway recombination.</text>
</comment>
<keyword evidence="5 7" id="KW-0234">DNA repair</keyword>
<dbReference type="Pfam" id="PF02565">
    <property type="entry name" value="RecO_C"/>
    <property type="match status" value="1"/>
</dbReference>
<comment type="caution">
    <text evidence="9">The sequence shown here is derived from an EMBL/GenBank/DDBJ whole genome shotgun (WGS) entry which is preliminary data.</text>
</comment>
<dbReference type="PANTHER" id="PTHR33991">
    <property type="entry name" value="DNA REPAIR PROTEIN RECO"/>
    <property type="match status" value="1"/>
</dbReference>
<keyword evidence="10" id="KW-1185">Reference proteome</keyword>
<evidence type="ECO:0000256" key="5">
    <source>
        <dbReference type="ARBA" id="ARBA00023204"/>
    </source>
</evidence>
<keyword evidence="4 7" id="KW-0233">DNA recombination</keyword>
<dbReference type="Gene3D" id="2.40.50.140">
    <property type="entry name" value="Nucleic acid-binding proteins"/>
    <property type="match status" value="1"/>
</dbReference>
<evidence type="ECO:0000256" key="3">
    <source>
        <dbReference type="ARBA" id="ARBA00022763"/>
    </source>
</evidence>
<dbReference type="InterPro" id="IPR003717">
    <property type="entry name" value="RecO"/>
</dbReference>
<evidence type="ECO:0000256" key="6">
    <source>
        <dbReference type="ARBA" id="ARBA00033409"/>
    </source>
</evidence>
<dbReference type="NCBIfam" id="TIGR00613">
    <property type="entry name" value="reco"/>
    <property type="match status" value="1"/>
</dbReference>
<dbReference type="InterPro" id="IPR012340">
    <property type="entry name" value="NA-bd_OB-fold"/>
</dbReference>
<dbReference type="PANTHER" id="PTHR33991:SF1">
    <property type="entry name" value="DNA REPAIR PROTEIN RECO"/>
    <property type="match status" value="1"/>
</dbReference>
<dbReference type="InterPro" id="IPR037278">
    <property type="entry name" value="ARFGAP/RecO"/>
</dbReference>
<accession>A0ABS2FXY1</accession>
<dbReference type="Gene3D" id="6.20.220.20">
    <property type="entry name" value="Recombination protein O, zinc-binding domain"/>
    <property type="match status" value="1"/>
</dbReference>
<feature type="domain" description="DNA replication/recombination mediator RecO N-terminal" evidence="8">
    <location>
        <begin position="8"/>
        <end position="82"/>
    </location>
</feature>
<evidence type="ECO:0000256" key="2">
    <source>
        <dbReference type="ARBA" id="ARBA00021310"/>
    </source>
</evidence>
<sequence>MAERAYIVTKGVVLRETETKEADKILTLLTADRGKISVIARGVRRKSCKYAACAQQLAYSEWTLYQKGDWYYANEGTTIELFNGLRTDLEALALGCYFAELTEAVTAAESPAGPLLSHLLNGLYALSALHKPPALVKPAFEIKLLCLAGYEPLADSCAYCGRPDPEQPLLDVVQGVLRCRSCGARENALSMPLCPDSLAALRHIVYGDPKRLYSFRLTGPALERLSAAAEAFAAAQLERGFRTLDFYKSLQPPEMPSK</sequence>
<evidence type="ECO:0000256" key="1">
    <source>
        <dbReference type="ARBA" id="ARBA00007452"/>
    </source>
</evidence>
<evidence type="ECO:0000256" key="7">
    <source>
        <dbReference type="HAMAP-Rule" id="MF_00201"/>
    </source>
</evidence>
<evidence type="ECO:0000259" key="8">
    <source>
        <dbReference type="Pfam" id="PF11967"/>
    </source>
</evidence>
<dbReference type="InterPro" id="IPR042242">
    <property type="entry name" value="RecO_C"/>
</dbReference>
<dbReference type="Gene3D" id="1.20.1440.120">
    <property type="entry name" value="Recombination protein O, C-terminal domain"/>
    <property type="match status" value="1"/>
</dbReference>
<dbReference type="InterPro" id="IPR022572">
    <property type="entry name" value="DNA_rep/recomb_RecO_N"/>
</dbReference>
<dbReference type="RefSeq" id="WP_204804738.1">
    <property type="nucleotide sequence ID" value="NZ_JACSNX010000016.1"/>
</dbReference>
<gene>
    <name evidence="7 9" type="primary">recO</name>
    <name evidence="9" type="ORF">H9X91_09915</name>
</gene>